<protein>
    <recommendedName>
        <fullName evidence="4">GH26 domain-containing protein</fullName>
    </recommendedName>
</protein>
<proteinExistence type="inferred from homology"/>
<dbReference type="GO" id="GO:0004553">
    <property type="term" value="F:hydrolase activity, hydrolyzing O-glycosyl compounds"/>
    <property type="evidence" value="ECO:0007669"/>
    <property type="project" value="InterPro"/>
</dbReference>
<gene>
    <name evidence="5" type="ORF">KALB_4935</name>
</gene>
<dbReference type="SUPFAM" id="SSF51445">
    <property type="entry name" value="(Trans)glycosidases"/>
    <property type="match status" value="1"/>
</dbReference>
<dbReference type="EMBL" id="CP007155">
    <property type="protein sequence ID" value="AHH98297.1"/>
    <property type="molecule type" value="Genomic_DNA"/>
</dbReference>
<accession>W5WBP2</accession>
<feature type="active site" description="Proton donor" evidence="3">
    <location>
        <position position="152"/>
    </location>
</feature>
<organism evidence="5 6">
    <name type="scientific">Kutzneria albida DSM 43870</name>
    <dbReference type="NCBI Taxonomy" id="1449976"/>
    <lineage>
        <taxon>Bacteria</taxon>
        <taxon>Bacillati</taxon>
        <taxon>Actinomycetota</taxon>
        <taxon>Actinomycetes</taxon>
        <taxon>Pseudonocardiales</taxon>
        <taxon>Pseudonocardiaceae</taxon>
        <taxon>Kutzneria</taxon>
    </lineage>
</organism>
<dbReference type="InterPro" id="IPR022790">
    <property type="entry name" value="GH26_dom"/>
</dbReference>
<dbReference type="KEGG" id="kal:KALB_4935"/>
<reference evidence="5 6" key="1">
    <citation type="journal article" date="2014" name="BMC Genomics">
        <title>Complete genome sequence of producer of the glycopeptide antibiotic Aculeximycin Kutzneria albida DSM 43870T, a representative of minor genus of Pseudonocardiaceae.</title>
        <authorList>
            <person name="Rebets Y."/>
            <person name="Tokovenko B."/>
            <person name="Lushchyk I."/>
            <person name="Ruckert C."/>
            <person name="Zaburannyi N."/>
            <person name="Bechthold A."/>
            <person name="Kalinowski J."/>
            <person name="Luzhetskyy A."/>
        </authorList>
    </citation>
    <scope>NUCLEOTIDE SEQUENCE [LARGE SCALE GENOMIC DNA]</scope>
    <source>
        <strain evidence="5">DSM 43870</strain>
    </source>
</reference>
<dbReference type="RefSeq" id="WP_025358316.1">
    <property type="nucleotide sequence ID" value="NZ_CP007155.1"/>
</dbReference>
<sequence length="354" mass="37692">MKAADVVPYLTAIRGNAWLAGQQLPSDDRTPTAAQLLDIAKPPAILGVNIPVGDNDSSSIALNPGAQKIATTHAQQGGLIAACMHMPNLWGSDQSIGSAWVANTNTAKPDLTSVLSGTSTARARYLRVAQRVIDYIHALPSDAPVIFRPFHEAGGSWFVWGRDNTNPARSEAGVKALWTDLMGRVIGACPNVIPAWSGAMSWYSPILYGLTPDAQVVGASLYLPDPTKVTFANSGDYTALVGTGKPALLFEFGPSSNADTTPAYWDTRILRDALAKTYPKLVGAIAWFDNNSWLRMANSPQVFADPRCVTRDRLPATAPQPVSYVYGPSDPGIKLRSAPTADAPVKIPVWGAGQ</sequence>
<dbReference type="InterPro" id="IPR017853">
    <property type="entry name" value="GH"/>
</dbReference>
<dbReference type="Gene3D" id="3.20.20.80">
    <property type="entry name" value="Glycosidases"/>
    <property type="match status" value="1"/>
</dbReference>
<feature type="domain" description="GH26" evidence="4">
    <location>
        <begin position="1"/>
        <end position="312"/>
    </location>
</feature>
<dbReference type="eggNOG" id="COG4124">
    <property type="taxonomic scope" value="Bacteria"/>
</dbReference>
<evidence type="ECO:0000256" key="1">
    <source>
        <dbReference type="ARBA" id="ARBA00022801"/>
    </source>
</evidence>
<evidence type="ECO:0000256" key="3">
    <source>
        <dbReference type="PROSITE-ProRule" id="PRU01100"/>
    </source>
</evidence>
<comment type="similarity">
    <text evidence="3">Belongs to the glycosyl hydrolase 26 family.</text>
</comment>
<dbReference type="Pfam" id="PF02156">
    <property type="entry name" value="Glyco_hydro_26"/>
    <property type="match status" value="1"/>
</dbReference>
<evidence type="ECO:0000259" key="4">
    <source>
        <dbReference type="PROSITE" id="PS51764"/>
    </source>
</evidence>
<dbReference type="Proteomes" id="UP000019225">
    <property type="component" value="Chromosome"/>
</dbReference>
<dbReference type="AlphaFoldDB" id="W5WBP2"/>
<keyword evidence="6" id="KW-1185">Reference proteome</keyword>
<dbReference type="STRING" id="1449976.KALB_4935"/>
<evidence type="ECO:0000313" key="6">
    <source>
        <dbReference type="Proteomes" id="UP000019225"/>
    </source>
</evidence>
<evidence type="ECO:0000313" key="5">
    <source>
        <dbReference type="EMBL" id="AHH98297.1"/>
    </source>
</evidence>
<dbReference type="PROSITE" id="PS51764">
    <property type="entry name" value="GH26"/>
    <property type="match status" value="1"/>
</dbReference>
<evidence type="ECO:0000256" key="2">
    <source>
        <dbReference type="ARBA" id="ARBA00023295"/>
    </source>
</evidence>
<dbReference type="HOGENOM" id="CLU_782526_0_0_11"/>
<keyword evidence="1 3" id="KW-0378">Hydrolase</keyword>
<name>W5WBP2_9PSEU</name>
<dbReference type="OrthoDB" id="9816550at2"/>
<keyword evidence="2 3" id="KW-0326">Glycosidase</keyword>
<feature type="active site" description="Nucleophile" evidence="3">
    <location>
        <position position="251"/>
    </location>
</feature>